<dbReference type="AlphaFoldDB" id="A0A401NVD0"/>
<gene>
    <name evidence="1" type="ORF">scyTo_0000330</name>
</gene>
<dbReference type="EMBL" id="BFAA01000062">
    <property type="protein sequence ID" value="GCB64804.1"/>
    <property type="molecule type" value="Genomic_DNA"/>
</dbReference>
<reference evidence="1 2" key="1">
    <citation type="journal article" date="2018" name="Nat. Ecol. Evol.">
        <title>Shark genomes provide insights into elasmobranch evolution and the origin of vertebrates.</title>
        <authorList>
            <person name="Hara Y"/>
            <person name="Yamaguchi K"/>
            <person name="Onimaru K"/>
            <person name="Kadota M"/>
            <person name="Koyanagi M"/>
            <person name="Keeley SD"/>
            <person name="Tatsumi K"/>
            <person name="Tanaka K"/>
            <person name="Motone F"/>
            <person name="Kageyama Y"/>
            <person name="Nozu R"/>
            <person name="Adachi N"/>
            <person name="Nishimura O"/>
            <person name="Nakagawa R"/>
            <person name="Tanegashima C"/>
            <person name="Kiyatake I"/>
            <person name="Matsumoto R"/>
            <person name="Murakumo K"/>
            <person name="Nishida K"/>
            <person name="Terakita A"/>
            <person name="Kuratani S"/>
            <person name="Sato K"/>
            <person name="Hyodo S Kuraku.S."/>
        </authorList>
    </citation>
    <scope>NUCLEOTIDE SEQUENCE [LARGE SCALE GENOMIC DNA]</scope>
</reference>
<protein>
    <submittedName>
        <fullName evidence="1">Uncharacterized protein</fullName>
    </submittedName>
</protein>
<evidence type="ECO:0000313" key="2">
    <source>
        <dbReference type="Proteomes" id="UP000288216"/>
    </source>
</evidence>
<accession>A0A401NVD0</accession>
<proteinExistence type="predicted"/>
<comment type="caution">
    <text evidence="1">The sequence shown here is derived from an EMBL/GenBank/DDBJ whole genome shotgun (WGS) entry which is preliminary data.</text>
</comment>
<evidence type="ECO:0000313" key="1">
    <source>
        <dbReference type="EMBL" id="GCB64804.1"/>
    </source>
</evidence>
<organism evidence="1 2">
    <name type="scientific">Scyliorhinus torazame</name>
    <name type="common">Cloudy catshark</name>
    <name type="synonym">Catulus torazame</name>
    <dbReference type="NCBI Taxonomy" id="75743"/>
    <lineage>
        <taxon>Eukaryota</taxon>
        <taxon>Metazoa</taxon>
        <taxon>Chordata</taxon>
        <taxon>Craniata</taxon>
        <taxon>Vertebrata</taxon>
        <taxon>Chondrichthyes</taxon>
        <taxon>Elasmobranchii</taxon>
        <taxon>Galeomorphii</taxon>
        <taxon>Galeoidea</taxon>
        <taxon>Carcharhiniformes</taxon>
        <taxon>Scyliorhinidae</taxon>
        <taxon>Scyliorhinus</taxon>
    </lineage>
</organism>
<dbReference type="Proteomes" id="UP000288216">
    <property type="component" value="Unassembled WGS sequence"/>
</dbReference>
<name>A0A401NVD0_SCYTO</name>
<keyword evidence="2" id="KW-1185">Reference proteome</keyword>
<sequence>MGDTKVFQDIGKRRCELEIKREFEQYVSVLNLKAVSEKQKIVLLLNWAGPQAIKLYYSFHFENEVEKNKFVVIEKLENYCELKRNENLCKQLQKQQKIMLEDSNNISRANKESKNRSGEMLNRQSFATFEAVTQLEIPRFGKEDQSAQAHLKKHALPKLDISDMCS</sequence>